<name>A0A6J5KM69_9CAUD</name>
<dbReference type="InterPro" id="IPR029052">
    <property type="entry name" value="Metallo-depent_PP-like"/>
</dbReference>
<organism evidence="1">
    <name type="scientific">uncultured Caudovirales phage</name>
    <dbReference type="NCBI Taxonomy" id="2100421"/>
    <lineage>
        <taxon>Viruses</taxon>
        <taxon>Duplodnaviria</taxon>
        <taxon>Heunggongvirae</taxon>
        <taxon>Uroviricota</taxon>
        <taxon>Caudoviricetes</taxon>
        <taxon>Peduoviridae</taxon>
        <taxon>Maltschvirus</taxon>
        <taxon>Maltschvirus maltsch</taxon>
    </lineage>
</organism>
<dbReference type="SUPFAM" id="SSF56300">
    <property type="entry name" value="Metallo-dependent phosphatases"/>
    <property type="match status" value="1"/>
</dbReference>
<sequence length="411" mass="46814">MSTLKTPEKTLQQAVDLFHQFGEKKKAADFLKIPYSTLRHRLIEAEKRNILPNIKKAKINQDADIAQQLAEAQATIRALETAAKSQAKETLSAEYVKKQIIKLADSNIDVPNWLVKLPKKDTTGVPTLFASDWHWAENVDAKQIGGVNEYNIQIAQERARAMVETAIDLLRNHLNNPEYPGIVFALGGDMFSGNIHQELATTNDIEVMPSVLDLWGVLVWCIETLANEFGKVFVPCVTGNHGRNTFKIQAKNRNYTNFDWLLYQFLAKRFEGDKRVQFFIPDGSDAYYSIYGHRYLLTHGDQFRGGDGVIGALGPIIRGDHKKRSRNAQIDQEYDTMLLGHWHQLIQLQRLIVNGSLKGYDEYAYSNNFGFEPPRQALWITHPSHGITFSCAVNVERKKEVQKTEWIGWTK</sequence>
<accession>A0A6J5KM69</accession>
<protein>
    <submittedName>
        <fullName evidence="1">Uncharacterized protein</fullName>
    </submittedName>
</protein>
<dbReference type="EMBL" id="LR796145">
    <property type="protein sequence ID" value="CAB4121309.1"/>
    <property type="molecule type" value="Genomic_DNA"/>
</dbReference>
<evidence type="ECO:0000313" key="1">
    <source>
        <dbReference type="EMBL" id="CAB4121309.1"/>
    </source>
</evidence>
<proteinExistence type="predicted"/>
<reference evidence="1" key="1">
    <citation type="submission" date="2020-04" db="EMBL/GenBank/DDBJ databases">
        <authorList>
            <person name="Chiriac C."/>
            <person name="Salcher M."/>
            <person name="Ghai R."/>
            <person name="Kavagutti S V."/>
        </authorList>
    </citation>
    <scope>NUCLEOTIDE SEQUENCE</scope>
</reference>
<gene>
    <name evidence="1" type="ORF">UFOVP13_10</name>
</gene>